<protein>
    <submittedName>
        <fullName evidence="2">SbcC/MukB-like Walker B domain-containing protein</fullName>
    </submittedName>
</protein>
<gene>
    <name evidence="2" type="ORF">WG929_18135</name>
</gene>
<feature type="coiled-coil region" evidence="1">
    <location>
        <begin position="764"/>
        <end position="812"/>
    </location>
</feature>
<keyword evidence="1" id="KW-0175">Coiled coil</keyword>
<dbReference type="SUPFAM" id="SSF52540">
    <property type="entry name" value="P-loop containing nucleoside triphosphate hydrolases"/>
    <property type="match status" value="1"/>
</dbReference>
<evidence type="ECO:0000256" key="1">
    <source>
        <dbReference type="SAM" id="Coils"/>
    </source>
</evidence>
<name>A0ABW8NP50_9GAMM</name>
<dbReference type="PANTHER" id="PTHR32182">
    <property type="entry name" value="DNA REPLICATION AND REPAIR PROTEIN RECF"/>
    <property type="match status" value="1"/>
</dbReference>
<organism evidence="2 3">
    <name type="scientific">Oceanobacter antarcticus</name>
    <dbReference type="NCBI Taxonomy" id="3133425"/>
    <lineage>
        <taxon>Bacteria</taxon>
        <taxon>Pseudomonadati</taxon>
        <taxon>Pseudomonadota</taxon>
        <taxon>Gammaproteobacteria</taxon>
        <taxon>Oceanospirillales</taxon>
        <taxon>Oceanospirillaceae</taxon>
        <taxon>Oceanobacter</taxon>
    </lineage>
</organism>
<reference evidence="2 3" key="1">
    <citation type="submission" date="2024-03" db="EMBL/GenBank/DDBJ databases">
        <title>High-quality draft genome sequence of Oceanobacter sp. wDCs-4.</title>
        <authorList>
            <person name="Dong C."/>
        </authorList>
    </citation>
    <scope>NUCLEOTIDE SEQUENCE [LARGE SCALE GENOMIC DNA]</scope>
    <source>
        <strain evidence="3">wDCs-4</strain>
    </source>
</reference>
<evidence type="ECO:0000313" key="2">
    <source>
        <dbReference type="EMBL" id="MFK4754330.1"/>
    </source>
</evidence>
<dbReference type="Proteomes" id="UP001620597">
    <property type="component" value="Unassembled WGS sequence"/>
</dbReference>
<dbReference type="EMBL" id="JBBKTX010000028">
    <property type="protein sequence ID" value="MFK4754330.1"/>
    <property type="molecule type" value="Genomic_DNA"/>
</dbReference>
<feature type="coiled-coil region" evidence="1">
    <location>
        <begin position="493"/>
        <end position="527"/>
    </location>
</feature>
<evidence type="ECO:0000313" key="3">
    <source>
        <dbReference type="Proteomes" id="UP001620597"/>
    </source>
</evidence>
<dbReference type="Pfam" id="PF13558">
    <property type="entry name" value="SbcC_Walker_B"/>
    <property type="match status" value="1"/>
</dbReference>
<accession>A0ABW8NP50</accession>
<keyword evidence="3" id="KW-1185">Reference proteome</keyword>
<sequence>MFLKKFIYVNWGNIPATEFEFGPINLLSGGNGSGKTTAADAIQTIMTAAHDTLFNYNPGQDEATQRGRGKNVRTLASYVLGCDDGSYARPDGAVGYLAAVFHPTGNEPGEAFTAVVGVSASLDKAGSQPIARQNDIQFYIVAGEQLTLSDFLQDDLDGNRLVVPLNRLKQWLGNRLTGGKDSATTLNIEQYDTKKQYLRRLYGALRGRFDAVGEREAINAARTFSRFMAYKPVKSINGFVANEILEARDLGDAIRSVSDLMKTIHAMEAESKSLAATIERLNRGRVSASRYIDQWLEHQVLTYTAVKSRFLADQRDYLSAKQQQQQLGSRLQEAEQERELAQERRRALREQLIAMEARRLGICALQDKDAAEQAIAMHRRALQQQALPLLEQDQQLQTGFKATGQVYSAMQRSSISVDVPSLAERSLMGQARAVLALNDDSSIDLQRLLGKDWIDLSPLEQHLDRARERQRLVNDWRQRFLDESLERSGQSIRDQVSRLADRREQKLQQLQHRISQKQADIDSLETRQLNYPGFVRQALELIRRECPQADPRVLADYVEVSDSQWQSAIEGYIGGARFSIIVEREFEAEAAQLVRSIPGGSRARVVQGEKARKDCERLTLPSNSIIQLMTFEHATAKAYLQASYGMVEQVPDSEALRRTRRGVTREGLGSGAYSIYRCDLDDAELVFGVGARDRALAAKQQELTGLLDQANEAQASWQESLQLLDAINLLRPVSFADLMKEMVDTHYQLQQAEQLLERVDLTDFADVETEFEQLQQKAEAQDVRIRDLDGSLGRLTQQLKDSEATCKSLSARQEVTSDQAERAEVALRRVSALWPEMDVEQVLEQADSDAGRVLVDGIEAQARELLQQLNGSAYDVERQIAEHNLNCQTLDAIVYNPDYRQEHSDGFFKSLCELLREIDRIHNRLKNNILVAKQQQLSTLRESFNNAFVSNLCHSIYQSINDGKRVLEDLNKELAHHRFGADQECYWFDWEWVPEYKAYWQFFEEVIKNPTLGEGATLFDADLPKSALRVRDQLMAMLLDDDEQHAMRELERISDYRNYRSYEIYKQPANKEPIALSQYGTGSGGQLETPAYIIRSAAITSAFRFNDGDTHLRMVLVDEAFSKMDETRSKEVINYLTESLGLQLLFIMPTSKSGPFMDMISNQFVFSKIPLMAGQRAGQLQTRVLVDRQQCHQQRVKELWANHRKTIRHQAGLDFMAGFSD</sequence>
<dbReference type="Gene3D" id="3.40.50.300">
    <property type="entry name" value="P-loop containing nucleotide triphosphate hydrolases"/>
    <property type="match status" value="1"/>
</dbReference>
<feature type="coiled-coil region" evidence="1">
    <location>
        <begin position="317"/>
        <end position="358"/>
    </location>
</feature>
<dbReference type="InterPro" id="IPR027417">
    <property type="entry name" value="P-loop_NTPase"/>
</dbReference>
<dbReference type="PANTHER" id="PTHR32182:SF22">
    <property type="entry name" value="ATP-DEPENDENT ENDONUCLEASE, OLD FAMILY-RELATED"/>
    <property type="match status" value="1"/>
</dbReference>
<comment type="caution">
    <text evidence="2">The sequence shown here is derived from an EMBL/GenBank/DDBJ whole genome shotgun (WGS) entry which is preliminary data.</text>
</comment>
<proteinExistence type="predicted"/>
<dbReference type="Pfam" id="PF13555">
    <property type="entry name" value="AAA_29"/>
    <property type="match status" value="1"/>
</dbReference>
<dbReference type="RefSeq" id="WP_416207215.1">
    <property type="nucleotide sequence ID" value="NZ_JBBKTX010000028.1"/>
</dbReference>